<evidence type="ECO:0000313" key="3">
    <source>
        <dbReference type="Proteomes" id="UP000041254"/>
    </source>
</evidence>
<keyword evidence="3" id="KW-1185">Reference proteome</keyword>
<gene>
    <name evidence="2" type="ORF">Vbra_349</name>
</gene>
<dbReference type="AlphaFoldDB" id="A0A0G4GFN0"/>
<sequence>MVTSPQMGNGDAAGDADTRPAVFVREEPGVTVADSSSGGSEEAAVNTEAPHARRDPKRPKKARWLDPSVYITVRVLYYYLLRHPLAGKIKVLDHDRLPGNRAIGVGPKGDEKTILQLEAYNPLALD</sequence>
<dbReference type="EMBL" id="CDMY01000651">
    <property type="protein sequence ID" value="CEM28331.1"/>
    <property type="molecule type" value="Genomic_DNA"/>
</dbReference>
<proteinExistence type="predicted"/>
<accession>A0A0G4GFN0</accession>
<evidence type="ECO:0000256" key="1">
    <source>
        <dbReference type="SAM" id="MobiDB-lite"/>
    </source>
</evidence>
<feature type="region of interest" description="Disordered" evidence="1">
    <location>
        <begin position="1"/>
        <end position="61"/>
    </location>
</feature>
<organism evidence="2 3">
    <name type="scientific">Vitrella brassicaformis (strain CCMP3155)</name>
    <dbReference type="NCBI Taxonomy" id="1169540"/>
    <lineage>
        <taxon>Eukaryota</taxon>
        <taxon>Sar</taxon>
        <taxon>Alveolata</taxon>
        <taxon>Colpodellida</taxon>
        <taxon>Vitrellaceae</taxon>
        <taxon>Vitrella</taxon>
    </lineage>
</organism>
<protein>
    <submittedName>
        <fullName evidence="2">Uncharacterized protein</fullName>
    </submittedName>
</protein>
<dbReference type="VEuPathDB" id="CryptoDB:Vbra_349"/>
<evidence type="ECO:0000313" key="2">
    <source>
        <dbReference type="EMBL" id="CEM28331.1"/>
    </source>
</evidence>
<reference evidence="2 3" key="1">
    <citation type="submission" date="2014-11" db="EMBL/GenBank/DDBJ databases">
        <authorList>
            <person name="Zhu J."/>
            <person name="Qi W."/>
            <person name="Song R."/>
        </authorList>
    </citation>
    <scope>NUCLEOTIDE SEQUENCE [LARGE SCALE GENOMIC DNA]</scope>
</reference>
<name>A0A0G4GFN0_VITBC</name>
<dbReference type="Proteomes" id="UP000041254">
    <property type="component" value="Unassembled WGS sequence"/>
</dbReference>
<feature type="compositionally biased region" description="Low complexity" evidence="1">
    <location>
        <begin position="35"/>
        <end position="44"/>
    </location>
</feature>
<dbReference type="InParanoid" id="A0A0G4GFN0"/>